<dbReference type="Pfam" id="PF00596">
    <property type="entry name" value="Aldolase_II"/>
    <property type="match status" value="2"/>
</dbReference>
<dbReference type="InterPro" id="IPR036409">
    <property type="entry name" value="Aldolase_II/adducin_N_sf"/>
</dbReference>
<proteinExistence type="predicted"/>
<evidence type="ECO:0000256" key="2">
    <source>
        <dbReference type="ARBA" id="ARBA00023239"/>
    </source>
</evidence>
<keyword evidence="2" id="KW-0456">Lyase</keyword>
<evidence type="ECO:0000259" key="3">
    <source>
        <dbReference type="SMART" id="SM01007"/>
    </source>
</evidence>
<reference evidence="4 5" key="1">
    <citation type="submission" date="2022-05" db="EMBL/GenBank/DDBJ databases">
        <title>Seasonal and diel survey of microbial diversity of the Tyrrhenian coast.</title>
        <authorList>
            <person name="Gattoni G."/>
            <person name="Corral P."/>
        </authorList>
    </citation>
    <scope>NUCLEOTIDE SEQUENCE [LARGE SCALE GENOMIC DNA]</scope>
    <source>
        <strain evidence="4 5">V10</strain>
    </source>
</reference>
<dbReference type="PANTHER" id="PTHR22789:SF0">
    <property type="entry name" value="3-OXO-TETRONATE 4-PHOSPHATE DECARBOXYLASE-RELATED"/>
    <property type="match status" value="1"/>
</dbReference>
<dbReference type="RefSeq" id="WP_249056632.1">
    <property type="nucleotide sequence ID" value="NZ_JALZWP010000003.1"/>
</dbReference>
<sequence length="471" mass="52699">MLGHDIRADLAMACHVLAAHRIIDLWGHLSMRIPRSEHILMTPRFGTTAWPRGLTAGQMLVVDLDGNIVDGAGELPIQAKTDLALYRRDPGAGACISFSPRYAMAAAIAGFELKPMTHMEAFISYDTHVWNCAELAVTSAAAEDLAALLARSIAVQQPGIAAWVKGESLLETLLAAYHLEYLGQQNSIIANMDVTTLCKREDSEKMWRQFAGWDHYVDFFHSLDPGPLPHPAQSLKETQDQDERQHILQSASIACKALWERDTLVAFLEHVSHRLPEDDRMIISAAKNFSMVAPEDMCVTDLRGNWINGPKPPGYKFIHAQILAERPDVQAIVHTHDLYGRSYALSRHELVPMTRLGLDVALRPLPVYPRCDLVVDVDVRRDVIDLLGDGPMVHEACHGTDFVADTLEQALVDAIQREQFLEMDHLARRFGGVNPMPTAREHIQQNEFSAKDWWWFYTAEINAPRRSAAGL</sequence>
<name>A0ABT0LZ49_9RHOB</name>
<evidence type="ECO:0000313" key="5">
    <source>
        <dbReference type="Proteomes" id="UP001202550"/>
    </source>
</evidence>
<keyword evidence="1" id="KW-0479">Metal-binding</keyword>
<evidence type="ECO:0000256" key="1">
    <source>
        <dbReference type="ARBA" id="ARBA00022723"/>
    </source>
</evidence>
<accession>A0ABT0LZ49</accession>
<dbReference type="SUPFAM" id="SSF53639">
    <property type="entry name" value="AraD/HMP-PK domain-like"/>
    <property type="match status" value="2"/>
</dbReference>
<dbReference type="PANTHER" id="PTHR22789">
    <property type="entry name" value="FUCULOSE PHOSPHATE ALDOLASE"/>
    <property type="match status" value="1"/>
</dbReference>
<feature type="domain" description="Class II aldolase/adducin N-terminal" evidence="3">
    <location>
        <begin position="249"/>
        <end position="425"/>
    </location>
</feature>
<evidence type="ECO:0000313" key="4">
    <source>
        <dbReference type="EMBL" id="MCL1627885.1"/>
    </source>
</evidence>
<dbReference type="SMART" id="SM01007">
    <property type="entry name" value="Aldolase_II"/>
    <property type="match status" value="2"/>
</dbReference>
<dbReference type="EMBL" id="JALZWP010000003">
    <property type="protein sequence ID" value="MCL1627885.1"/>
    <property type="molecule type" value="Genomic_DNA"/>
</dbReference>
<dbReference type="InterPro" id="IPR001303">
    <property type="entry name" value="Aldolase_II/adducin_N"/>
</dbReference>
<dbReference type="Proteomes" id="UP001202550">
    <property type="component" value="Unassembled WGS sequence"/>
</dbReference>
<dbReference type="Gene3D" id="3.40.225.10">
    <property type="entry name" value="Class II aldolase/adducin N-terminal domain"/>
    <property type="match status" value="2"/>
</dbReference>
<comment type="caution">
    <text evidence="4">The sequence shown here is derived from an EMBL/GenBank/DDBJ whole genome shotgun (WGS) entry which is preliminary data.</text>
</comment>
<dbReference type="InterPro" id="IPR050197">
    <property type="entry name" value="Aldolase_class_II_sugar_metab"/>
</dbReference>
<organism evidence="4 5">
    <name type="scientific">Roseinatronobacter domitianus</name>
    <dbReference type="NCBI Taxonomy" id="2940293"/>
    <lineage>
        <taxon>Bacteria</taxon>
        <taxon>Pseudomonadati</taxon>
        <taxon>Pseudomonadota</taxon>
        <taxon>Alphaproteobacteria</taxon>
        <taxon>Rhodobacterales</taxon>
        <taxon>Paracoccaceae</taxon>
        <taxon>Roseinatronobacter</taxon>
    </lineage>
</organism>
<gene>
    <name evidence="4" type="ORF">M3N55_04010</name>
</gene>
<feature type="domain" description="Class II aldolase/adducin N-terminal" evidence="3">
    <location>
        <begin position="8"/>
        <end position="187"/>
    </location>
</feature>
<keyword evidence="5" id="KW-1185">Reference proteome</keyword>
<protein>
    <submittedName>
        <fullName evidence="4">Class II aldolase/adducin family protein</fullName>
    </submittedName>
</protein>